<comment type="caution">
    <text evidence="1">The sequence shown here is derived from an EMBL/GenBank/DDBJ whole genome shotgun (WGS) entry which is preliminary data.</text>
</comment>
<dbReference type="AlphaFoldDB" id="A0AAW4PZ47"/>
<name>A0AAW4PZ47_9EURY</name>
<evidence type="ECO:0008006" key="3">
    <source>
        <dbReference type="Google" id="ProtNLM"/>
    </source>
</evidence>
<gene>
    <name evidence="1" type="ORF">EGH21_22640</name>
</gene>
<dbReference type="EMBL" id="RKLR01000019">
    <property type="protein sequence ID" value="MBX0325820.1"/>
    <property type="molecule type" value="Genomic_DNA"/>
</dbReference>
<reference evidence="1 2" key="1">
    <citation type="submission" date="2021-06" db="EMBL/GenBank/DDBJ databases">
        <title>Halomicroarcula sp. a new haloarchaeum isolated from saline soil.</title>
        <authorList>
            <person name="Duran-Viseras A."/>
            <person name="Sanchez-Porro C."/>
            <person name="Ventosa A."/>
        </authorList>
    </citation>
    <scope>NUCLEOTIDE SEQUENCE [LARGE SCALE GENOMIC DNA]</scope>
    <source>
        <strain evidence="1 2">F13</strain>
    </source>
</reference>
<sequence length="95" mass="10193">MTDYDASTVRVHAAGPTASIEADVQIMDHDTLESYLDGKPCPTLDEAIDMLADHVECYDRDALGDLPVPIIQDLLAHVTPDPPCGPHPDDLVGAE</sequence>
<keyword evidence="2" id="KW-1185">Reference proteome</keyword>
<evidence type="ECO:0000313" key="1">
    <source>
        <dbReference type="EMBL" id="MBX0325820.1"/>
    </source>
</evidence>
<accession>A0AAW4PZ47</accession>
<proteinExistence type="predicted"/>
<dbReference type="Proteomes" id="UP001430377">
    <property type="component" value="Unassembled WGS sequence"/>
</dbReference>
<dbReference type="RefSeq" id="WP_220620679.1">
    <property type="nucleotide sequence ID" value="NZ_RKLR01000019.1"/>
</dbReference>
<evidence type="ECO:0000313" key="2">
    <source>
        <dbReference type="Proteomes" id="UP001430377"/>
    </source>
</evidence>
<protein>
    <recommendedName>
        <fullName evidence="3">DUF2795 domain-containing protein</fullName>
    </recommendedName>
</protein>
<organism evidence="1 2">
    <name type="scientific">Haloarcula rubra</name>
    <dbReference type="NCBI Taxonomy" id="2487747"/>
    <lineage>
        <taxon>Archaea</taxon>
        <taxon>Methanobacteriati</taxon>
        <taxon>Methanobacteriota</taxon>
        <taxon>Stenosarchaea group</taxon>
        <taxon>Halobacteria</taxon>
        <taxon>Halobacteriales</taxon>
        <taxon>Haloarculaceae</taxon>
        <taxon>Haloarcula</taxon>
    </lineage>
</organism>